<dbReference type="SUPFAM" id="SSF56436">
    <property type="entry name" value="C-type lectin-like"/>
    <property type="match status" value="1"/>
</dbReference>
<dbReference type="InterPro" id="IPR016186">
    <property type="entry name" value="C-type_lectin-like/link_sf"/>
</dbReference>
<feature type="non-terminal residue" evidence="1">
    <location>
        <position position="1"/>
    </location>
</feature>
<dbReference type="InterPro" id="IPR016187">
    <property type="entry name" value="CTDL_fold"/>
</dbReference>
<comment type="caution">
    <text evidence="1">The sequence shown here is derived from an EMBL/GenBank/DDBJ whole genome shotgun (WGS) entry which is preliminary data.</text>
</comment>
<dbReference type="EMBL" id="CAJOAX010069249">
    <property type="protein sequence ID" value="CAF4367321.1"/>
    <property type="molecule type" value="Genomic_DNA"/>
</dbReference>
<reference evidence="1" key="1">
    <citation type="submission" date="2021-02" db="EMBL/GenBank/DDBJ databases">
        <authorList>
            <person name="Nowell W R."/>
        </authorList>
    </citation>
    <scope>NUCLEOTIDE SEQUENCE</scope>
</reference>
<dbReference type="Proteomes" id="UP000663823">
    <property type="component" value="Unassembled WGS sequence"/>
</dbReference>
<sequence>KTWFDAHVHCHKYNADLVDIDNWPSSTFVFVENITNSYVKSEDTLINIWATANSNLFDNDESSWFTEFTFQYLYTWFIQLFFI</sequence>
<dbReference type="AlphaFoldDB" id="A0A820M6L3"/>
<accession>A0A820M6L3</accession>
<dbReference type="Gene3D" id="3.10.100.10">
    <property type="entry name" value="Mannose-Binding Protein A, subunit A"/>
    <property type="match status" value="1"/>
</dbReference>
<gene>
    <name evidence="1" type="ORF">OTI717_LOCUS44025</name>
</gene>
<evidence type="ECO:0000313" key="2">
    <source>
        <dbReference type="Proteomes" id="UP000663823"/>
    </source>
</evidence>
<protein>
    <recommendedName>
        <fullName evidence="3">C-type lectin domain-containing protein</fullName>
    </recommendedName>
</protein>
<evidence type="ECO:0008006" key="3">
    <source>
        <dbReference type="Google" id="ProtNLM"/>
    </source>
</evidence>
<organism evidence="1 2">
    <name type="scientific">Rotaria sordida</name>
    <dbReference type="NCBI Taxonomy" id="392033"/>
    <lineage>
        <taxon>Eukaryota</taxon>
        <taxon>Metazoa</taxon>
        <taxon>Spiralia</taxon>
        <taxon>Gnathifera</taxon>
        <taxon>Rotifera</taxon>
        <taxon>Eurotatoria</taxon>
        <taxon>Bdelloidea</taxon>
        <taxon>Philodinida</taxon>
        <taxon>Philodinidae</taxon>
        <taxon>Rotaria</taxon>
    </lineage>
</organism>
<evidence type="ECO:0000313" key="1">
    <source>
        <dbReference type="EMBL" id="CAF4367321.1"/>
    </source>
</evidence>
<proteinExistence type="predicted"/>
<name>A0A820M6L3_9BILA</name>